<evidence type="ECO:0000313" key="3">
    <source>
        <dbReference type="EMBL" id="MBB6070392.1"/>
    </source>
</evidence>
<dbReference type="GO" id="GO:0015628">
    <property type="term" value="P:protein secretion by the type II secretion system"/>
    <property type="evidence" value="ECO:0007669"/>
    <property type="project" value="InterPro"/>
</dbReference>
<gene>
    <name evidence="3" type="ORF">HNQ61_002011</name>
</gene>
<comment type="caution">
    <text evidence="3">The sequence shown here is derived from an EMBL/GenBank/DDBJ whole genome shotgun (WGS) entry which is preliminary data.</text>
</comment>
<dbReference type="Pfam" id="PF07963">
    <property type="entry name" value="N_methyl"/>
    <property type="match status" value="1"/>
</dbReference>
<dbReference type="InterPro" id="IPR012902">
    <property type="entry name" value="N_methyl_site"/>
</dbReference>
<dbReference type="InterPro" id="IPR000983">
    <property type="entry name" value="Bac_GSPG_pilin"/>
</dbReference>
<evidence type="ECO:0000256" key="2">
    <source>
        <dbReference type="SAM" id="Phobius"/>
    </source>
</evidence>
<keyword evidence="2" id="KW-0472">Membrane</keyword>
<accession>A0A841GRW7</accession>
<dbReference type="SUPFAM" id="SSF54523">
    <property type="entry name" value="Pili subunits"/>
    <property type="match status" value="1"/>
</dbReference>
<dbReference type="RefSeq" id="WP_170035776.1">
    <property type="nucleotide sequence ID" value="NZ_JABDTL010000001.1"/>
</dbReference>
<evidence type="ECO:0000313" key="4">
    <source>
        <dbReference type="Proteomes" id="UP000582837"/>
    </source>
</evidence>
<dbReference type="EMBL" id="JACHIA010000004">
    <property type="protein sequence ID" value="MBB6070392.1"/>
    <property type="molecule type" value="Genomic_DNA"/>
</dbReference>
<dbReference type="InterPro" id="IPR045584">
    <property type="entry name" value="Pilin-like"/>
</dbReference>
<proteinExistence type="predicted"/>
<sequence>MKDTEKEKGRRMRDLPRGREGFTMVELMIVVVVIAILATAMGFASTKLIGNSIDANMKSDAKSLHTALVEHYVDYNRFPSSIAASTGTASATTMLFDASEGNVLAVAAGGTATQVTINVTNPKKPGYTCSITARPSGTARPVCV</sequence>
<evidence type="ECO:0000256" key="1">
    <source>
        <dbReference type="ARBA" id="ARBA00022481"/>
    </source>
</evidence>
<feature type="transmembrane region" description="Helical" evidence="2">
    <location>
        <begin position="21"/>
        <end position="44"/>
    </location>
</feature>
<reference evidence="3 4" key="1">
    <citation type="submission" date="2020-08" db="EMBL/GenBank/DDBJ databases">
        <title>Genomic Encyclopedia of Type Strains, Phase IV (KMG-IV): sequencing the most valuable type-strain genomes for metagenomic binning, comparative biology and taxonomic classification.</title>
        <authorList>
            <person name="Goeker M."/>
        </authorList>
    </citation>
    <scope>NUCLEOTIDE SEQUENCE [LARGE SCALE GENOMIC DNA]</scope>
    <source>
        <strain evidence="3 4">DSM 29007</strain>
    </source>
</reference>
<dbReference type="GO" id="GO:0015627">
    <property type="term" value="C:type II protein secretion system complex"/>
    <property type="evidence" value="ECO:0007669"/>
    <property type="project" value="InterPro"/>
</dbReference>
<keyword evidence="2" id="KW-0812">Transmembrane</keyword>
<dbReference type="NCBIfam" id="TIGR02532">
    <property type="entry name" value="IV_pilin_GFxxxE"/>
    <property type="match status" value="1"/>
</dbReference>
<organism evidence="3 4">
    <name type="scientific">Longimicrobium terrae</name>
    <dbReference type="NCBI Taxonomy" id="1639882"/>
    <lineage>
        <taxon>Bacteria</taxon>
        <taxon>Pseudomonadati</taxon>
        <taxon>Gemmatimonadota</taxon>
        <taxon>Longimicrobiia</taxon>
        <taxon>Longimicrobiales</taxon>
        <taxon>Longimicrobiaceae</taxon>
        <taxon>Longimicrobium</taxon>
    </lineage>
</organism>
<dbReference type="PRINTS" id="PR00813">
    <property type="entry name" value="BCTERIALGSPG"/>
</dbReference>
<keyword evidence="2" id="KW-1133">Transmembrane helix</keyword>
<dbReference type="Gene3D" id="3.30.700.10">
    <property type="entry name" value="Glycoprotein, Type 4 Pilin"/>
    <property type="match status" value="1"/>
</dbReference>
<keyword evidence="4" id="KW-1185">Reference proteome</keyword>
<dbReference type="AlphaFoldDB" id="A0A841GRW7"/>
<dbReference type="Proteomes" id="UP000582837">
    <property type="component" value="Unassembled WGS sequence"/>
</dbReference>
<name>A0A841GRW7_9BACT</name>
<protein>
    <submittedName>
        <fullName evidence="3">Prepilin-type N-terminal cleavage/methylation domain-containing protein</fullName>
    </submittedName>
</protein>
<keyword evidence="1" id="KW-0488">Methylation</keyword>